<dbReference type="InterPro" id="IPR051199">
    <property type="entry name" value="LPS_LOS_Heptosyltrfase"/>
</dbReference>
<accession>A0A381SWY4</accession>
<sequence length="407" mass="45561">MHPDTMRLIDRWVGIPLCFFASFWPWNKYRVDSSVPFKTGTPPPSDIIVFIGIAEIGALVVAYPAIEEARKQFPKSRICFITAAAGVQTLELMGFEEEDILLLETDSIKSLLQGLLKIRTHFKEERVSAVVLEPFARFSTLLSAWIGASQRIGCYRFLNEGVYLGNLLTHRLVYNSHLHASQTYFAMTKALNDQGSTEPLLKETIAPQIRNRLKISIPEKEQQALWTRLQSKCPGKKFIKIILINANTSDIIPLRKWPLESFVELGKQLLENSKITVVLTGGPDEQDACAELAKKINSERVINFAGKTSFKELITLYSISDLLITNDSGPVHFASTTEIPIVALFGPETPKIFGPMSPKAKVISLELACSPCISVFNQKKSSCSDNQCMKQISVQMVVKETQKILRK</sequence>
<dbReference type="GO" id="GO:0005829">
    <property type="term" value="C:cytosol"/>
    <property type="evidence" value="ECO:0007669"/>
    <property type="project" value="TreeGrafter"/>
</dbReference>
<reference evidence="3" key="1">
    <citation type="submission" date="2018-05" db="EMBL/GenBank/DDBJ databases">
        <authorList>
            <person name="Lanie J.A."/>
            <person name="Ng W.-L."/>
            <person name="Kazmierczak K.M."/>
            <person name="Andrzejewski T.M."/>
            <person name="Davidsen T.M."/>
            <person name="Wayne K.J."/>
            <person name="Tettelin H."/>
            <person name="Glass J.I."/>
            <person name="Rusch D."/>
            <person name="Podicherti R."/>
            <person name="Tsui H.-C.T."/>
            <person name="Winkler M.E."/>
        </authorList>
    </citation>
    <scope>NUCLEOTIDE SEQUENCE</scope>
</reference>
<evidence type="ECO:0000256" key="1">
    <source>
        <dbReference type="ARBA" id="ARBA00022676"/>
    </source>
</evidence>
<proteinExistence type="predicted"/>
<protein>
    <recommendedName>
        <fullName evidence="4">Glycosyltransferase family 9 protein</fullName>
    </recommendedName>
</protein>
<dbReference type="PANTHER" id="PTHR30160:SF7">
    <property type="entry name" value="ADP-HEPTOSE--LPS HEPTOSYLTRANSFERASE 2"/>
    <property type="match status" value="1"/>
</dbReference>
<keyword evidence="2" id="KW-0808">Transferase</keyword>
<evidence type="ECO:0008006" key="4">
    <source>
        <dbReference type="Google" id="ProtNLM"/>
    </source>
</evidence>
<dbReference type="InterPro" id="IPR002201">
    <property type="entry name" value="Glyco_trans_9"/>
</dbReference>
<dbReference type="AlphaFoldDB" id="A0A381SWY4"/>
<dbReference type="CDD" id="cd03789">
    <property type="entry name" value="GT9_LPS_heptosyltransferase"/>
    <property type="match status" value="1"/>
</dbReference>
<dbReference type="Gene3D" id="3.40.50.2000">
    <property type="entry name" value="Glycogen Phosphorylase B"/>
    <property type="match status" value="2"/>
</dbReference>
<dbReference type="EMBL" id="UINC01003697">
    <property type="protein sequence ID" value="SVA08512.1"/>
    <property type="molecule type" value="Genomic_DNA"/>
</dbReference>
<organism evidence="3">
    <name type="scientific">marine metagenome</name>
    <dbReference type="NCBI Taxonomy" id="408172"/>
    <lineage>
        <taxon>unclassified sequences</taxon>
        <taxon>metagenomes</taxon>
        <taxon>ecological metagenomes</taxon>
    </lineage>
</organism>
<dbReference type="Pfam" id="PF01075">
    <property type="entry name" value="Glyco_transf_9"/>
    <property type="match status" value="1"/>
</dbReference>
<dbReference type="SUPFAM" id="SSF53756">
    <property type="entry name" value="UDP-Glycosyltransferase/glycogen phosphorylase"/>
    <property type="match status" value="1"/>
</dbReference>
<dbReference type="GO" id="GO:0009244">
    <property type="term" value="P:lipopolysaccharide core region biosynthetic process"/>
    <property type="evidence" value="ECO:0007669"/>
    <property type="project" value="TreeGrafter"/>
</dbReference>
<name>A0A381SWY4_9ZZZZ</name>
<keyword evidence="1" id="KW-0328">Glycosyltransferase</keyword>
<evidence type="ECO:0000256" key="2">
    <source>
        <dbReference type="ARBA" id="ARBA00022679"/>
    </source>
</evidence>
<dbReference type="PANTHER" id="PTHR30160">
    <property type="entry name" value="TETRAACYLDISACCHARIDE 4'-KINASE-RELATED"/>
    <property type="match status" value="1"/>
</dbReference>
<dbReference type="GO" id="GO:0008713">
    <property type="term" value="F:ADP-heptose-lipopolysaccharide heptosyltransferase activity"/>
    <property type="evidence" value="ECO:0007669"/>
    <property type="project" value="TreeGrafter"/>
</dbReference>
<evidence type="ECO:0000313" key="3">
    <source>
        <dbReference type="EMBL" id="SVA08512.1"/>
    </source>
</evidence>
<gene>
    <name evidence="3" type="ORF">METZ01_LOCUS61366</name>
</gene>